<dbReference type="PANTHER" id="PTHR10622:SF10">
    <property type="entry name" value="HET DOMAIN-CONTAINING PROTEIN"/>
    <property type="match status" value="1"/>
</dbReference>
<feature type="domain" description="Heterokaryon incompatibility" evidence="1">
    <location>
        <begin position="27"/>
        <end position="116"/>
    </location>
</feature>
<feature type="non-terminal residue" evidence="3">
    <location>
        <position position="303"/>
    </location>
</feature>
<dbReference type="InterPro" id="IPR010730">
    <property type="entry name" value="HET"/>
</dbReference>
<proteinExistence type="predicted"/>
<dbReference type="Proteomes" id="UP000799770">
    <property type="component" value="Unassembled WGS sequence"/>
</dbReference>
<evidence type="ECO:0000313" key="3">
    <source>
        <dbReference type="EMBL" id="KAF2108232.1"/>
    </source>
</evidence>
<dbReference type="InterPro" id="IPR058525">
    <property type="entry name" value="DUF8212"/>
</dbReference>
<name>A0A6A5YMD1_9PLEO</name>
<dbReference type="AlphaFoldDB" id="A0A6A5YMD1"/>
<dbReference type="EMBL" id="ML977349">
    <property type="protein sequence ID" value="KAF2108232.1"/>
    <property type="molecule type" value="Genomic_DNA"/>
</dbReference>
<organism evidence="3 4">
    <name type="scientific">Lophiotrema nucula</name>
    <dbReference type="NCBI Taxonomy" id="690887"/>
    <lineage>
        <taxon>Eukaryota</taxon>
        <taxon>Fungi</taxon>
        <taxon>Dikarya</taxon>
        <taxon>Ascomycota</taxon>
        <taxon>Pezizomycotina</taxon>
        <taxon>Dothideomycetes</taxon>
        <taxon>Pleosporomycetidae</taxon>
        <taxon>Pleosporales</taxon>
        <taxon>Lophiotremataceae</taxon>
        <taxon>Lophiotrema</taxon>
    </lineage>
</organism>
<dbReference type="Pfam" id="PF06985">
    <property type="entry name" value="HET"/>
    <property type="match status" value="1"/>
</dbReference>
<sequence>MRLIEIFDGSDNLRLCGPFLDANTPEYAILSHTWGTTEAEMTFQEMERMDNRSQKPGWEKIKAFCREARKNGFKYAWVDTVCIDKTSSAELSEAINSMYKWYSKAKVCYAFLEDWSSERRWELKHCRWFTRGWTLQELIAPPNVHFYMNNWQYAGSLETLHKEITNITGIDTFTLGGNPVKRLSVARRMSWASKRVTTREEDEAYCLLGIFGVNLPLLYGEGKRAFIRLQEEILRNLDDQTIFAWNVQSEHNLQASAFWSLLAPSPAFFSHAAEYIPIRGAPQLGEYSVTNSGVLLQAPLVEG</sequence>
<dbReference type="OrthoDB" id="20872at2759"/>
<evidence type="ECO:0000259" key="1">
    <source>
        <dbReference type="Pfam" id="PF06985"/>
    </source>
</evidence>
<dbReference type="Pfam" id="PF26640">
    <property type="entry name" value="DUF8212"/>
    <property type="match status" value="1"/>
</dbReference>
<keyword evidence="4" id="KW-1185">Reference proteome</keyword>
<evidence type="ECO:0000259" key="2">
    <source>
        <dbReference type="Pfam" id="PF26640"/>
    </source>
</evidence>
<dbReference type="PANTHER" id="PTHR10622">
    <property type="entry name" value="HET DOMAIN-CONTAINING PROTEIN"/>
    <property type="match status" value="1"/>
</dbReference>
<evidence type="ECO:0000313" key="4">
    <source>
        <dbReference type="Proteomes" id="UP000799770"/>
    </source>
</evidence>
<accession>A0A6A5YMD1</accession>
<protein>
    <submittedName>
        <fullName evidence="3">Heterokaryon incompatibility protein-domain-containing protein</fullName>
    </submittedName>
</protein>
<feature type="domain" description="DUF8212" evidence="2">
    <location>
        <begin position="224"/>
        <end position="249"/>
    </location>
</feature>
<gene>
    <name evidence="3" type="ORF">BDV96DRAFT_504976</name>
</gene>
<reference evidence="3" key="1">
    <citation type="journal article" date="2020" name="Stud. Mycol.">
        <title>101 Dothideomycetes genomes: a test case for predicting lifestyles and emergence of pathogens.</title>
        <authorList>
            <person name="Haridas S."/>
            <person name="Albert R."/>
            <person name="Binder M."/>
            <person name="Bloem J."/>
            <person name="Labutti K."/>
            <person name="Salamov A."/>
            <person name="Andreopoulos B."/>
            <person name="Baker S."/>
            <person name="Barry K."/>
            <person name="Bills G."/>
            <person name="Bluhm B."/>
            <person name="Cannon C."/>
            <person name="Castanera R."/>
            <person name="Culley D."/>
            <person name="Daum C."/>
            <person name="Ezra D."/>
            <person name="Gonzalez J."/>
            <person name="Henrissat B."/>
            <person name="Kuo A."/>
            <person name="Liang C."/>
            <person name="Lipzen A."/>
            <person name="Lutzoni F."/>
            <person name="Magnuson J."/>
            <person name="Mondo S."/>
            <person name="Nolan M."/>
            <person name="Ohm R."/>
            <person name="Pangilinan J."/>
            <person name="Park H.-J."/>
            <person name="Ramirez L."/>
            <person name="Alfaro M."/>
            <person name="Sun H."/>
            <person name="Tritt A."/>
            <person name="Yoshinaga Y."/>
            <person name="Zwiers L.-H."/>
            <person name="Turgeon B."/>
            <person name="Goodwin S."/>
            <person name="Spatafora J."/>
            <person name="Crous P."/>
            <person name="Grigoriev I."/>
        </authorList>
    </citation>
    <scope>NUCLEOTIDE SEQUENCE</scope>
    <source>
        <strain evidence="3">CBS 627.86</strain>
    </source>
</reference>